<reference evidence="3 4" key="1">
    <citation type="journal article" date="1998" name="Science">
        <title>Genome sequence of the nematode C. elegans: a platform for investigating biology.</title>
        <authorList>
            <consortium name="The C. elegans sequencing consortium"/>
            <person name="Sulson J.E."/>
            <person name="Waterston R."/>
        </authorList>
    </citation>
    <scope>NUCLEOTIDE SEQUENCE [LARGE SCALE GENOMIC DNA]</scope>
    <source>
        <strain evidence="3 4">Bristol N2</strain>
    </source>
</reference>
<dbReference type="EMBL" id="BX284605">
    <property type="protein sequence ID" value="CAA21513.1"/>
    <property type="molecule type" value="Genomic_DNA"/>
</dbReference>
<keyword evidence="4" id="KW-1185">Reference proteome</keyword>
<dbReference type="OrthoDB" id="5874910at2759"/>
<proteinExistence type="predicted"/>
<protein>
    <submittedName>
        <fullName evidence="3">SCP domain-containing protein</fullName>
    </submittedName>
</protein>
<dbReference type="Bgee" id="WBGene00012816">
    <property type="expression patterns" value="Expressed in pharyngeal muscle cell (C elegans) and 1 other cell type or tissue"/>
</dbReference>
<evidence type="ECO:0000256" key="1">
    <source>
        <dbReference type="SAM" id="SignalP"/>
    </source>
</evidence>
<gene>
    <name evidence="3 5" type="primary">scl-21</name>
    <name evidence="3" type="ORF">CELE_Y43F8B.5</name>
    <name evidence="5" type="ORF">Y43F8B.5</name>
</gene>
<dbReference type="PIR" id="T26861">
    <property type="entry name" value="T26861"/>
</dbReference>
<dbReference type="OMA" id="PCEIDSQ"/>
<dbReference type="PhylomeDB" id="Q9XWX3"/>
<dbReference type="RefSeq" id="NP_507793.1">
    <property type="nucleotide sequence ID" value="NM_075392.1"/>
</dbReference>
<dbReference type="AlphaFoldDB" id="Q9XWX3"/>
<dbReference type="AGR" id="WB:WBGene00012816"/>
<dbReference type="GO" id="GO:0005615">
    <property type="term" value="C:extracellular space"/>
    <property type="evidence" value="ECO:0000318"/>
    <property type="project" value="GO_Central"/>
</dbReference>
<accession>Q9XWX3</accession>
<dbReference type="UCSC" id="Y43F8B.5">
    <property type="organism name" value="c. elegans"/>
</dbReference>
<evidence type="ECO:0000313" key="4">
    <source>
        <dbReference type="Proteomes" id="UP000001940"/>
    </source>
</evidence>
<dbReference type="eggNOG" id="KOG3017">
    <property type="taxonomic scope" value="Eukaryota"/>
</dbReference>
<dbReference type="CDD" id="cd05380">
    <property type="entry name" value="CAP_euk"/>
    <property type="match status" value="1"/>
</dbReference>
<dbReference type="PANTHER" id="PTHR10334">
    <property type="entry name" value="CYSTEINE-RICH SECRETORY PROTEIN-RELATED"/>
    <property type="match status" value="1"/>
</dbReference>
<dbReference type="FunFam" id="3.40.33.10:FF:000044">
    <property type="entry name" value="SCP-Like extracellular protein"/>
    <property type="match status" value="1"/>
</dbReference>
<dbReference type="SMART" id="SM00198">
    <property type="entry name" value="SCP"/>
    <property type="match status" value="1"/>
</dbReference>
<dbReference type="KEGG" id="cel:CELE_Y43F8B.5"/>
<dbReference type="Proteomes" id="UP000001940">
    <property type="component" value="Chromosome V"/>
</dbReference>
<feature type="domain" description="SCP" evidence="2">
    <location>
        <begin position="21"/>
        <end position="171"/>
    </location>
</feature>
<dbReference type="WormBase" id="Y43F8B.5">
    <property type="protein sequence ID" value="CE21890"/>
    <property type="gene ID" value="WBGene00012816"/>
    <property type="gene designation" value="scl-21"/>
</dbReference>
<evidence type="ECO:0000259" key="2">
    <source>
        <dbReference type="SMART" id="SM00198"/>
    </source>
</evidence>
<dbReference type="PaxDb" id="6239-Y43F8B.5"/>
<feature type="signal peptide" evidence="1">
    <location>
        <begin position="1"/>
        <end position="16"/>
    </location>
</feature>
<evidence type="ECO:0000313" key="3">
    <source>
        <dbReference type="EMBL" id="CAA21513.1"/>
    </source>
</evidence>
<dbReference type="InParanoid" id="Q9XWX3"/>
<dbReference type="InterPro" id="IPR014044">
    <property type="entry name" value="CAP_dom"/>
</dbReference>
<dbReference type="HOGENOM" id="CLU_035730_7_1_1"/>
<keyword evidence="1" id="KW-0732">Signal</keyword>
<dbReference type="GeneID" id="189870"/>
<dbReference type="FunCoup" id="Q9XWX3">
    <property type="interactions" value="25"/>
</dbReference>
<dbReference type="Gene3D" id="3.40.33.10">
    <property type="entry name" value="CAP"/>
    <property type="match status" value="1"/>
</dbReference>
<sequence>MKFLIIFCLAAVSVHAQFSASAQKEIVTYINDLRSLVASRRFHLDSRDVETLPPASDMLKMTWNSTLAVAAQKLAKTCFIAVESSSPGIADKRIVAANVVTVAKNALGHWKHSLNKEWNLKSYNSNYIGIQLIWAKSSSVGCGFSPCEIDSQGRRWYKVVCSFEKKGGITREPVYKKGKACEACPAGTKCASGSVLCS</sequence>
<dbReference type="CTD" id="189870"/>
<dbReference type="InterPro" id="IPR035940">
    <property type="entry name" value="CAP_sf"/>
</dbReference>
<dbReference type="InterPro" id="IPR001283">
    <property type="entry name" value="CRISP-related"/>
</dbReference>
<name>Q9XWX3_CAEEL</name>
<dbReference type="SUPFAM" id="SSF55797">
    <property type="entry name" value="PR-1-like"/>
    <property type="match status" value="1"/>
</dbReference>
<evidence type="ECO:0000313" key="5">
    <source>
        <dbReference type="WormBase" id="Y43F8B.5"/>
    </source>
</evidence>
<feature type="chain" id="PRO_5004338738" evidence="1">
    <location>
        <begin position="17"/>
        <end position="198"/>
    </location>
</feature>
<dbReference type="Reactome" id="R-CEL-6798695">
    <property type="pathway name" value="Neutrophil degranulation"/>
</dbReference>
<organism evidence="3 4">
    <name type="scientific">Caenorhabditis elegans</name>
    <dbReference type="NCBI Taxonomy" id="6239"/>
    <lineage>
        <taxon>Eukaryota</taxon>
        <taxon>Metazoa</taxon>
        <taxon>Ecdysozoa</taxon>
        <taxon>Nematoda</taxon>
        <taxon>Chromadorea</taxon>
        <taxon>Rhabditida</taxon>
        <taxon>Rhabditina</taxon>
        <taxon>Rhabditomorpha</taxon>
        <taxon>Rhabditoidea</taxon>
        <taxon>Rhabditidae</taxon>
        <taxon>Peloderinae</taxon>
        <taxon>Caenorhabditis</taxon>
    </lineage>
</organism>
<dbReference type="SMR" id="Q9XWX3"/>
<dbReference type="Pfam" id="PF00188">
    <property type="entry name" value="CAP"/>
    <property type="match status" value="1"/>
</dbReference>